<keyword evidence="4" id="KW-1185">Reference proteome</keyword>
<evidence type="ECO:0000313" key="3">
    <source>
        <dbReference type="EMBL" id="MBD2609759.1"/>
    </source>
</evidence>
<dbReference type="InterPro" id="IPR003477">
    <property type="entry name" value="PemK-like"/>
</dbReference>
<keyword evidence="2" id="KW-1277">Toxin-antitoxin system</keyword>
<evidence type="ECO:0000256" key="2">
    <source>
        <dbReference type="ARBA" id="ARBA00022649"/>
    </source>
</evidence>
<dbReference type="RefSeq" id="WP_190947884.1">
    <property type="nucleotide sequence ID" value="NZ_JACJTC010000001.1"/>
</dbReference>
<dbReference type="SUPFAM" id="SSF50118">
    <property type="entry name" value="Cell growth inhibitor/plasmid maintenance toxic component"/>
    <property type="match status" value="1"/>
</dbReference>
<sequence>MTKPKVLEIWLVRLPFSDLTSTKLRPALVLAVHREELIILGIFSKIPAADLRETWVLISDTHPQFSETGLKKTSLIRTDKIATVNESVFERQLGMLPLDMLNLVQEALKKSLNIS</sequence>
<dbReference type="Pfam" id="PF02452">
    <property type="entry name" value="PemK_toxin"/>
    <property type="match status" value="1"/>
</dbReference>
<dbReference type="EMBL" id="JACJTC010000001">
    <property type="protein sequence ID" value="MBD2609759.1"/>
    <property type="molecule type" value="Genomic_DNA"/>
</dbReference>
<proteinExistence type="inferred from homology"/>
<reference evidence="3 4" key="1">
    <citation type="journal article" date="2020" name="ISME J.">
        <title>Comparative genomics reveals insights into cyanobacterial evolution and habitat adaptation.</title>
        <authorList>
            <person name="Chen M.Y."/>
            <person name="Teng W.K."/>
            <person name="Zhao L."/>
            <person name="Hu C.X."/>
            <person name="Zhou Y.K."/>
            <person name="Han B.P."/>
            <person name="Song L.R."/>
            <person name="Shu W.S."/>
        </authorList>
    </citation>
    <scope>NUCLEOTIDE SEQUENCE [LARGE SCALE GENOMIC DNA]</scope>
    <source>
        <strain evidence="3 4">FACHB-252</strain>
    </source>
</reference>
<dbReference type="Gene3D" id="2.30.30.110">
    <property type="match status" value="1"/>
</dbReference>
<organism evidence="3 4">
    <name type="scientific">Nostoc punctiforme FACHB-252</name>
    <dbReference type="NCBI Taxonomy" id="1357509"/>
    <lineage>
        <taxon>Bacteria</taxon>
        <taxon>Bacillati</taxon>
        <taxon>Cyanobacteriota</taxon>
        <taxon>Cyanophyceae</taxon>
        <taxon>Nostocales</taxon>
        <taxon>Nostocaceae</taxon>
        <taxon>Nostoc</taxon>
    </lineage>
</organism>
<evidence type="ECO:0000256" key="1">
    <source>
        <dbReference type="ARBA" id="ARBA00007521"/>
    </source>
</evidence>
<comment type="similarity">
    <text evidence="1">Belongs to the PemK/MazF family.</text>
</comment>
<evidence type="ECO:0000313" key="4">
    <source>
        <dbReference type="Proteomes" id="UP000606396"/>
    </source>
</evidence>
<gene>
    <name evidence="3" type="ORF">H6G94_00465</name>
</gene>
<dbReference type="Proteomes" id="UP000606396">
    <property type="component" value="Unassembled WGS sequence"/>
</dbReference>
<protein>
    <submittedName>
        <fullName evidence="3">Type II toxin-antitoxin system PemK/MazF family toxin</fullName>
    </submittedName>
</protein>
<dbReference type="InterPro" id="IPR011067">
    <property type="entry name" value="Plasmid_toxin/cell-grow_inhib"/>
</dbReference>
<name>A0ABR8H2Q6_NOSPU</name>
<accession>A0ABR8H2Q6</accession>
<comment type="caution">
    <text evidence="3">The sequence shown here is derived from an EMBL/GenBank/DDBJ whole genome shotgun (WGS) entry which is preliminary data.</text>
</comment>